<accession>A0ACC0Y817</accession>
<protein>
    <submittedName>
        <fullName evidence="1">Uncharacterized protein</fullName>
    </submittedName>
</protein>
<comment type="caution">
    <text evidence="1">The sequence shown here is derived from an EMBL/GenBank/DDBJ whole genome shotgun (WGS) entry which is preliminary data.</text>
</comment>
<dbReference type="Proteomes" id="UP001163603">
    <property type="component" value="Chromosome 8"/>
</dbReference>
<sequence length="399" mass="44069">MKSAASSLLGSKILLNFNHSTLPRSSSIFYAKSIPHAHAHAHPRPPSFLRTYSSRTSAPIMAASFNPEQARNPPALPLPTPPLTKFKIGLCQLSVTADKERNIAHARTAIQEAAERGAKLVVLPEIWNSPYSNDSFPVYAEDIDAGGDASPSTAMLAETSRLLNITIVGGSIPERSGDRLYNTCCVFCSDGKLKAKHRKIHLFDIDIPGKITFMESKTLTAGETPTIVDTDVGRIGIGICYDIRFQELAMIYAARGAHLLCYPGAFNMTTGPLHWELLQRARATDNQASCFLNYKKNSNDNKNNLRHLTATLPNLFQWQLYVATCSPARDDKGSYVAWGHSTLIGPFGEVLATTEHSEDIIVAEIDYSLMDLRRENLPLSKQRRGDLYQLVDVQRLNSQ</sequence>
<dbReference type="EMBL" id="CM047743">
    <property type="protein sequence ID" value="KAJ0031147.1"/>
    <property type="molecule type" value="Genomic_DNA"/>
</dbReference>
<evidence type="ECO:0000313" key="2">
    <source>
        <dbReference type="Proteomes" id="UP001163603"/>
    </source>
</evidence>
<keyword evidence="2" id="KW-1185">Reference proteome</keyword>
<evidence type="ECO:0000313" key="1">
    <source>
        <dbReference type="EMBL" id="KAJ0031147.1"/>
    </source>
</evidence>
<name>A0ACC0Y817_9ROSI</name>
<organism evidence="1 2">
    <name type="scientific">Pistacia integerrima</name>
    <dbReference type="NCBI Taxonomy" id="434235"/>
    <lineage>
        <taxon>Eukaryota</taxon>
        <taxon>Viridiplantae</taxon>
        <taxon>Streptophyta</taxon>
        <taxon>Embryophyta</taxon>
        <taxon>Tracheophyta</taxon>
        <taxon>Spermatophyta</taxon>
        <taxon>Magnoliopsida</taxon>
        <taxon>eudicotyledons</taxon>
        <taxon>Gunneridae</taxon>
        <taxon>Pentapetalae</taxon>
        <taxon>rosids</taxon>
        <taxon>malvids</taxon>
        <taxon>Sapindales</taxon>
        <taxon>Anacardiaceae</taxon>
        <taxon>Pistacia</taxon>
    </lineage>
</organism>
<proteinExistence type="predicted"/>
<reference evidence="2" key="1">
    <citation type="journal article" date="2023" name="G3 (Bethesda)">
        <title>Genome assembly and association tests identify interacting loci associated with vigor, precocity, and sex in interspecific pistachio rootstocks.</title>
        <authorList>
            <person name="Palmer W."/>
            <person name="Jacygrad E."/>
            <person name="Sagayaradj S."/>
            <person name="Cavanaugh K."/>
            <person name="Han R."/>
            <person name="Bertier L."/>
            <person name="Beede B."/>
            <person name="Kafkas S."/>
            <person name="Golino D."/>
            <person name="Preece J."/>
            <person name="Michelmore R."/>
        </authorList>
    </citation>
    <scope>NUCLEOTIDE SEQUENCE [LARGE SCALE GENOMIC DNA]</scope>
</reference>
<gene>
    <name evidence="1" type="ORF">Pint_13715</name>
</gene>